<protein>
    <submittedName>
        <fullName evidence="2">Uncharacterized protein</fullName>
    </submittedName>
</protein>
<evidence type="ECO:0000256" key="1">
    <source>
        <dbReference type="SAM" id="MobiDB-lite"/>
    </source>
</evidence>
<dbReference type="Proteomes" id="UP000217431">
    <property type="component" value="Chromosome I"/>
</dbReference>
<sequence>MPKFGKCQGITDVKCRDSADVPTNDGRLSEARQTARQTGYSLFK</sequence>
<dbReference type="EMBL" id="AP014597">
    <property type="protein sequence ID" value="BAU16986.1"/>
    <property type="molecule type" value="Genomic_DNA"/>
</dbReference>
<evidence type="ECO:0000313" key="2">
    <source>
        <dbReference type="EMBL" id="BAU16986.1"/>
    </source>
</evidence>
<feature type="region of interest" description="Disordered" evidence="1">
    <location>
        <begin position="18"/>
        <end position="44"/>
    </location>
</feature>
<organism evidence="2 3">
    <name type="scientific">Prevotella intermedia</name>
    <dbReference type="NCBI Taxonomy" id="28131"/>
    <lineage>
        <taxon>Bacteria</taxon>
        <taxon>Pseudomonadati</taxon>
        <taxon>Bacteroidota</taxon>
        <taxon>Bacteroidia</taxon>
        <taxon>Bacteroidales</taxon>
        <taxon>Prevotellaceae</taxon>
        <taxon>Prevotella</taxon>
    </lineage>
</organism>
<feature type="compositionally biased region" description="Polar residues" evidence="1">
    <location>
        <begin position="31"/>
        <end position="44"/>
    </location>
</feature>
<evidence type="ECO:0000313" key="3">
    <source>
        <dbReference type="Proteomes" id="UP000217431"/>
    </source>
</evidence>
<reference evidence="2 3" key="1">
    <citation type="journal article" date="2016" name="DNA Res.">
        <title>The complete genome sequencing of Prevotella intermedia strain OMA14 and a subsequent fine-scale, intra-species genomic comparison reveal an unusual amplification of conjugative and mobile transposons and identify a novel Prevotella-lineage-specific repeat.</title>
        <authorList>
            <person name="Naito M."/>
            <person name="Ogura Y."/>
            <person name="Itoh T."/>
            <person name="Shoji M."/>
            <person name="Okamoto M."/>
            <person name="Hayashi T."/>
            <person name="Nakayama K."/>
        </authorList>
    </citation>
    <scope>NUCLEOTIDE SEQUENCE [LARGE SCALE GENOMIC DNA]</scope>
    <source>
        <strain evidence="2 3">OMA14</strain>
    </source>
</reference>
<accession>A0A0S3UHQ5</accession>
<gene>
    <name evidence="2" type="ORF">PIOMA14_I_0478</name>
</gene>
<dbReference type="AlphaFoldDB" id="A0A0S3UHQ5"/>
<name>A0A0S3UHQ5_PREIN</name>
<proteinExistence type="predicted"/>